<sequence length="219" mass="25157">MEYKDQVIEALNGLLVWSDGHMDGVDAFTNASDPGYREFITKVDKDFDHLCNQSLFALADAIVGHRQIMMDAGQDYFGDYVHALDQHPLLAELDQPERFNHVPGDVELPNPEYLQETINDMIGWAADKLEAINAVQNIGDYNHFMADLDISFEAFLKWHEIYDLDKMIPLLNKPAEKWRPFLENVDEMLDCNGPETWVFRMDSSRFRGAPVHAAPERLQ</sequence>
<dbReference type="EMBL" id="QKQP01000001">
    <property type="protein sequence ID" value="PZD81796.1"/>
    <property type="molecule type" value="Genomic_DNA"/>
</dbReference>
<proteinExistence type="predicted"/>
<evidence type="ECO:0000313" key="2">
    <source>
        <dbReference type="Proteomes" id="UP000248886"/>
    </source>
</evidence>
<protein>
    <submittedName>
        <fullName evidence="1">Uncharacterized protein</fullName>
    </submittedName>
</protein>
<dbReference type="Proteomes" id="UP000248886">
    <property type="component" value="Unassembled WGS sequence"/>
</dbReference>
<comment type="caution">
    <text evidence="1">The sequence shown here is derived from an EMBL/GenBank/DDBJ whole genome shotgun (WGS) entry which is preliminary data.</text>
</comment>
<name>A0A2W1K4L0_ACIFR</name>
<dbReference type="AlphaFoldDB" id="A0A2W1K4L0"/>
<evidence type="ECO:0000313" key="1">
    <source>
        <dbReference type="EMBL" id="PZD81796.1"/>
    </source>
</evidence>
<organism evidence="1 2">
    <name type="scientific">Acidithiobacillus ferrooxidans</name>
    <name type="common">Thiobacillus ferrooxidans</name>
    <dbReference type="NCBI Taxonomy" id="920"/>
    <lineage>
        <taxon>Bacteria</taxon>
        <taxon>Pseudomonadati</taxon>
        <taxon>Pseudomonadota</taxon>
        <taxon>Acidithiobacillia</taxon>
        <taxon>Acidithiobacillales</taxon>
        <taxon>Acidithiobacillaceae</taxon>
        <taxon>Acidithiobacillus</taxon>
    </lineage>
</organism>
<dbReference type="RefSeq" id="WP_054609005.1">
    <property type="nucleotide sequence ID" value="NZ_AP025160.1"/>
</dbReference>
<gene>
    <name evidence="1" type="ORF">DN052_01595</name>
</gene>
<accession>A0A2W1K4L0</accession>
<reference evidence="1 2" key="1">
    <citation type="submission" date="2018-06" db="EMBL/GenBank/DDBJ databases">
        <title>Draft sequence of Acidithiobacillus ferrooxidans CCM 4253.</title>
        <authorList>
            <person name="Moya-Beltran A."/>
            <person name="Castro M."/>
            <person name="Covarrubias P.C."/>
            <person name="Issotta F."/>
            <person name="Janiczek O."/>
            <person name="Mandl M."/>
            <person name="Kucera J."/>
            <person name="Quatrini R."/>
        </authorList>
    </citation>
    <scope>NUCLEOTIDE SEQUENCE [LARGE SCALE GENOMIC DNA]</scope>
    <source>
        <strain evidence="1 2">CCM 4253</strain>
    </source>
</reference>